<protein>
    <submittedName>
        <fullName evidence="1">Uncharacterized protein</fullName>
    </submittedName>
</protein>
<sequence length="362" mass="43934">MTQKFIIINDDKINKTEILEKITNFKIFPKMNNKIPICLKLGKFQQNKIIYKSQQFNVNNINEILPSLITIIDKINTDNYFEKITIELIDNKEIEFYDLPSYKSDYIDNKLLTLYEKYLEMDNIIIINIITNFESNNYFELIETYNNNTILIDLTNSKIDNLMIDQYKKYFKIAKINNSQIISHQSIDLLASDYNFIDFKNYFDNIIKAKHFNINKILNILYQDLDNYQELLKANYTEFFNHIYISNKYRHHNYYKININNEIISTNYNEIKKNFNDNNYELLDEFKEYKDIIDKAIELFDIEFDYYIKKLEPEILKYFVSLYFNSKEYTEEFERDKDYEFIIMIKGLRKMCISIVKKKLNN</sequence>
<reference evidence="1" key="1">
    <citation type="journal article" date="2020" name="Nature">
        <title>Giant virus diversity and host interactions through global metagenomics.</title>
        <authorList>
            <person name="Schulz F."/>
            <person name="Roux S."/>
            <person name="Paez-Espino D."/>
            <person name="Jungbluth S."/>
            <person name="Walsh D.A."/>
            <person name="Denef V.J."/>
            <person name="McMahon K.D."/>
            <person name="Konstantinidis K.T."/>
            <person name="Eloe-Fadrosh E.A."/>
            <person name="Kyrpides N.C."/>
            <person name="Woyke T."/>
        </authorList>
    </citation>
    <scope>NUCLEOTIDE SEQUENCE</scope>
    <source>
        <strain evidence="1">GVMAG-M-3300023179-2</strain>
    </source>
</reference>
<name>A0A6C0ECC3_9ZZZZ</name>
<organism evidence="1">
    <name type="scientific">viral metagenome</name>
    <dbReference type="NCBI Taxonomy" id="1070528"/>
    <lineage>
        <taxon>unclassified sequences</taxon>
        <taxon>metagenomes</taxon>
        <taxon>organismal metagenomes</taxon>
    </lineage>
</organism>
<accession>A0A6C0ECC3</accession>
<proteinExistence type="predicted"/>
<evidence type="ECO:0000313" key="1">
    <source>
        <dbReference type="EMBL" id="QHT26816.1"/>
    </source>
</evidence>
<dbReference type="AlphaFoldDB" id="A0A6C0ECC3"/>
<dbReference type="EMBL" id="MN739802">
    <property type="protein sequence ID" value="QHT26816.1"/>
    <property type="molecule type" value="Genomic_DNA"/>
</dbReference>